<reference evidence="1 2" key="1">
    <citation type="submission" date="2010-02" db="EMBL/GenBank/DDBJ databases">
        <authorList>
            <person name="Weinstock G."/>
            <person name="Sodergren E."/>
            <person name="Clifton S."/>
            <person name="Fulton L."/>
            <person name="Fulton B."/>
            <person name="Courtney L."/>
            <person name="Fronick C."/>
            <person name="Harrison M."/>
            <person name="Strong C."/>
            <person name="Farmer C."/>
            <person name="Delahaunty K."/>
            <person name="Markovic C."/>
            <person name="Hall O."/>
            <person name="Minx P."/>
            <person name="Tomlinson C."/>
            <person name="Mitreva M."/>
            <person name="Nelson J."/>
            <person name="Hou S."/>
            <person name="Wollam A."/>
            <person name="Pepin K.H."/>
            <person name="Johnson M."/>
            <person name="Bhonagiri V."/>
            <person name="Zhang X."/>
            <person name="Suruliraj S."/>
            <person name="Warren W."/>
            <person name="Chinwalla A."/>
            <person name="Mardis E.R."/>
            <person name="Wilson R.K."/>
        </authorList>
    </citation>
    <scope>NUCLEOTIDE SEQUENCE [LARGE SCALE GENOMIC DNA]</scope>
    <source>
        <strain evidence="1 2">ATCC 29315</strain>
    </source>
</reference>
<organism evidence="1 2">
    <name type="scientific">Neisseria elongata subsp. glycolytica ATCC 29315</name>
    <dbReference type="NCBI Taxonomy" id="546263"/>
    <lineage>
        <taxon>Bacteria</taxon>
        <taxon>Pseudomonadati</taxon>
        <taxon>Pseudomonadota</taxon>
        <taxon>Betaproteobacteria</taxon>
        <taxon>Neisseriales</taxon>
        <taxon>Neisseriaceae</taxon>
        <taxon>Neisseria</taxon>
    </lineage>
</organism>
<dbReference type="AlphaFoldDB" id="D4DQX1"/>
<evidence type="ECO:0000313" key="2">
    <source>
        <dbReference type="Proteomes" id="UP000005536"/>
    </source>
</evidence>
<name>D4DQX1_NEIEG</name>
<gene>
    <name evidence="1" type="ORF">NEIELOOT_01464</name>
</gene>
<dbReference type="EMBL" id="ADBF01000042">
    <property type="protein sequence ID" value="EFE49719.1"/>
    <property type="molecule type" value="Genomic_DNA"/>
</dbReference>
<proteinExistence type="predicted"/>
<evidence type="ECO:0000313" key="1">
    <source>
        <dbReference type="EMBL" id="EFE49719.1"/>
    </source>
</evidence>
<comment type="caution">
    <text evidence="1">The sequence shown here is derived from an EMBL/GenBank/DDBJ whole genome shotgun (WGS) entry which is preliminary data.</text>
</comment>
<accession>D4DQX1</accession>
<sequence>MRGSRFACVVKAATGRYGRRIGRLKLVVIVLRRSCRFKLAAEEEKIVWPDNLHGMSVRQLVQPDRSFMWSTACLGYFTVDN</sequence>
<dbReference type="Proteomes" id="UP000005536">
    <property type="component" value="Unassembled WGS sequence"/>
</dbReference>
<protein>
    <submittedName>
        <fullName evidence="1">Uncharacterized protein</fullName>
    </submittedName>
</protein>